<dbReference type="InterPro" id="IPR003441">
    <property type="entry name" value="NAC-dom"/>
</dbReference>
<accession>L0P260</accession>
<keyword evidence="3" id="KW-0804">Transcription</keyword>
<dbReference type="SUPFAM" id="SSF101941">
    <property type="entry name" value="NAC domain"/>
    <property type="match status" value="1"/>
</dbReference>
<dbReference type="GO" id="GO:0006355">
    <property type="term" value="P:regulation of DNA-templated transcription"/>
    <property type="evidence" value="ECO:0007669"/>
    <property type="project" value="InterPro"/>
</dbReference>
<feature type="region of interest" description="Disordered" evidence="5">
    <location>
        <begin position="156"/>
        <end position="230"/>
    </location>
</feature>
<protein>
    <submittedName>
        <fullName evidence="7">PH01B015M02.16 protein</fullName>
    </submittedName>
</protein>
<evidence type="ECO:0000256" key="1">
    <source>
        <dbReference type="ARBA" id="ARBA00023015"/>
    </source>
</evidence>
<dbReference type="PANTHER" id="PTHR31719">
    <property type="entry name" value="NAC TRANSCRIPTION FACTOR 56"/>
    <property type="match status" value="1"/>
</dbReference>
<evidence type="ECO:0000256" key="3">
    <source>
        <dbReference type="ARBA" id="ARBA00023163"/>
    </source>
</evidence>
<proteinExistence type="predicted"/>
<evidence type="ECO:0000313" key="7">
    <source>
        <dbReference type="EMBL" id="CCI55415.1"/>
    </source>
</evidence>
<keyword evidence="1" id="KW-0805">Transcription regulation</keyword>
<sequence length="503" mass="54805">MAIVSPVNDEDVAGRPAAVTANALPPAGHHTAASYHPAATYLANASPTSLAPFPPTSSPFLPLHQHHPWQPEPTTFFPDNPELRSNDTDLSAVIRHFLPPPTAPAPFAQPVVPPQPQMQLHPIMQMQYYSHQPAAAAMQGSQSYFGPWQATAAPLHGAPLGAAPGTGTAHRAIPDAPPGEPAEPARRRRGRPRGSTAASKPTSSTAAAASRQTCTHPAATPVQERPLEKPATTTAIARHDGNMEEAVDAGGGAEEVVVVKYADTSAPGVRFLPSDEELIGYLKAKYLHHQMPVDIIKEFDVCEAHPSTVEEKIGKSVDMTWYVFSPRRRRYRCGSRPARSIGSVGYWKSNTKETDVLGVDGRAIGKVNTLTFELGRQPKGTPTPWKMKEYRIPENQEKPSPDGSSMLLDKWVICKIFCKDEDEQAVLAQMGDQSGEVDEYVNDTDGDGDADADNMGDQWLNNSEQDLRVEDYPLSDVAFAYEDYPSEQLQTDEQKLGENLRFH</sequence>
<evidence type="ECO:0000256" key="4">
    <source>
        <dbReference type="ARBA" id="ARBA00023242"/>
    </source>
</evidence>
<dbReference type="AlphaFoldDB" id="L0P260"/>
<dbReference type="PROSITE" id="PS51005">
    <property type="entry name" value="NAC"/>
    <property type="match status" value="1"/>
</dbReference>
<keyword evidence="4" id="KW-0539">Nucleus</keyword>
<keyword evidence="2" id="KW-0238">DNA-binding</keyword>
<dbReference type="PANTHER" id="PTHR31719:SF179">
    <property type="entry name" value="OS08G0148400 PROTEIN"/>
    <property type="match status" value="1"/>
</dbReference>
<dbReference type="GO" id="GO:0003677">
    <property type="term" value="F:DNA binding"/>
    <property type="evidence" value="ECO:0007669"/>
    <property type="project" value="UniProtKB-KW"/>
</dbReference>
<evidence type="ECO:0000256" key="2">
    <source>
        <dbReference type="ARBA" id="ARBA00023125"/>
    </source>
</evidence>
<feature type="compositionally biased region" description="Low complexity" evidence="5">
    <location>
        <begin position="156"/>
        <end position="170"/>
    </location>
</feature>
<name>L0P260_PHYED</name>
<evidence type="ECO:0000256" key="5">
    <source>
        <dbReference type="SAM" id="MobiDB-lite"/>
    </source>
</evidence>
<dbReference type="EMBL" id="FO203443">
    <property type="protein sequence ID" value="CCI55415.1"/>
    <property type="molecule type" value="Genomic_DNA"/>
</dbReference>
<feature type="domain" description="NAC" evidence="6">
    <location>
        <begin position="265"/>
        <end position="419"/>
    </location>
</feature>
<dbReference type="InterPro" id="IPR036093">
    <property type="entry name" value="NAC_dom_sf"/>
</dbReference>
<reference evidence="7" key="1">
    <citation type="submission" date="2012-05" db="EMBL/GenBank/DDBJ databases">
        <authorList>
            <person name="Han B."/>
            <person name="Lu Y."/>
            <person name="Feng Q."/>
            <person name="Zhao Q."/>
            <person name="Lu T.T."/>
            <person name="Li Y."/>
            <person name="Liu K.Y."/>
            <person name="Huang X.H."/>
            <person name="Fan D.L."/>
            <person name="Weng Q.J."/>
            <person name="Zhang L."/>
            <person name="Lu Y.Q."/>
            <person name="Guo Y.L."/>
            <person name="Li W.J."/>
            <person name="Zhou C.C."/>
            <person name="Lu H.Y."/>
            <person name="Huang T."/>
            <person name="Zhu C.R."/>
            <person name="Zhao Y."/>
            <person name="Hu T."/>
            <person name="Yao N."/>
        </authorList>
    </citation>
    <scope>NUCLEOTIDE SEQUENCE</scope>
</reference>
<dbReference type="Gene3D" id="2.170.150.80">
    <property type="entry name" value="NAC domain"/>
    <property type="match status" value="1"/>
</dbReference>
<dbReference type="Pfam" id="PF02365">
    <property type="entry name" value="NAM"/>
    <property type="match status" value="1"/>
</dbReference>
<feature type="compositionally biased region" description="Low complexity" evidence="5">
    <location>
        <begin position="193"/>
        <end position="215"/>
    </location>
</feature>
<feature type="region of interest" description="Disordered" evidence="5">
    <location>
        <begin position="56"/>
        <end position="86"/>
    </location>
</feature>
<organism evidence="7">
    <name type="scientific">Phyllostachys edulis</name>
    <name type="common">Tortoise shell bamboo</name>
    <name type="synonym">Bambusa edulis</name>
    <dbReference type="NCBI Taxonomy" id="38705"/>
    <lineage>
        <taxon>Eukaryota</taxon>
        <taxon>Viridiplantae</taxon>
        <taxon>Streptophyta</taxon>
        <taxon>Embryophyta</taxon>
        <taxon>Tracheophyta</taxon>
        <taxon>Spermatophyta</taxon>
        <taxon>Magnoliopsida</taxon>
        <taxon>Liliopsida</taxon>
        <taxon>Poales</taxon>
        <taxon>Poaceae</taxon>
        <taxon>BOP clade</taxon>
        <taxon>Bambusoideae</taxon>
        <taxon>Arundinarodae</taxon>
        <taxon>Arundinarieae</taxon>
        <taxon>Arundinariinae</taxon>
        <taxon>Phyllostachys</taxon>
    </lineage>
</organism>
<evidence type="ECO:0000259" key="6">
    <source>
        <dbReference type="PROSITE" id="PS51005"/>
    </source>
</evidence>
<gene>
    <name evidence="7" type="primary">PH01B015M02.16</name>
</gene>